<dbReference type="InterPro" id="IPR051708">
    <property type="entry name" value="Plant_Aspart_Prot_A1"/>
</dbReference>
<evidence type="ECO:0000259" key="4">
    <source>
        <dbReference type="PROSITE" id="PS51767"/>
    </source>
</evidence>
<dbReference type="Proteomes" id="UP000685013">
    <property type="component" value="Chromosome 16"/>
</dbReference>
<feature type="compositionally biased region" description="Basic and acidic residues" evidence="3">
    <location>
        <begin position="142"/>
        <end position="155"/>
    </location>
</feature>
<evidence type="ECO:0000256" key="3">
    <source>
        <dbReference type="SAM" id="MobiDB-lite"/>
    </source>
</evidence>
<dbReference type="PANTHER" id="PTHR47967:SF128">
    <property type="entry name" value="ASPARTIC PROTEINASE CDR1-LIKE"/>
    <property type="match status" value="1"/>
</dbReference>
<dbReference type="Pfam" id="PF12874">
    <property type="entry name" value="zf-met"/>
    <property type="match status" value="1"/>
</dbReference>
<feature type="region of interest" description="Disordered" evidence="3">
    <location>
        <begin position="132"/>
        <end position="159"/>
    </location>
</feature>
<dbReference type="PROSITE" id="PS00141">
    <property type="entry name" value="ASP_PROTEASE"/>
    <property type="match status" value="1"/>
</dbReference>
<dbReference type="Pfam" id="PF14541">
    <property type="entry name" value="TAXi_C"/>
    <property type="match status" value="1"/>
</dbReference>
<sequence length="204" mass="22232">MSSAVVEGNIIIDSGTTLTLLPPNMYDGVISTLARVVKAKRVNDPSGILELCYGVSNIDDLNIPVITAHFAGGAAVELQPENTFALVNEDVACLTLAPAKKFAIFGNLAQRIDVVSRPPLFKIFRSSASQNLERRKMTRGKQKIEAQRRNAEKNQKQKGSQFEARAVALKVICPICKVQLANHNQLGDHYASKHPKEKPPSESG</sequence>
<comment type="caution">
    <text evidence="5">The sequence shown here is derived from an EMBL/GenBank/DDBJ whole genome shotgun (WGS) entry which is preliminary data.</text>
</comment>
<feature type="non-terminal residue" evidence="5">
    <location>
        <position position="1"/>
    </location>
</feature>
<dbReference type="InterPro" id="IPR013087">
    <property type="entry name" value="Znf_C2H2_type"/>
</dbReference>
<dbReference type="PANTHER" id="PTHR47967">
    <property type="entry name" value="OS07G0603500 PROTEIN-RELATED"/>
    <property type="match status" value="1"/>
</dbReference>
<organism evidence="5 6">
    <name type="scientific">Cucurbita argyrosperma subsp. sororia</name>
    <dbReference type="NCBI Taxonomy" id="37648"/>
    <lineage>
        <taxon>Eukaryota</taxon>
        <taxon>Viridiplantae</taxon>
        <taxon>Streptophyta</taxon>
        <taxon>Embryophyta</taxon>
        <taxon>Tracheophyta</taxon>
        <taxon>Spermatophyta</taxon>
        <taxon>Magnoliopsida</taxon>
        <taxon>eudicotyledons</taxon>
        <taxon>Gunneridae</taxon>
        <taxon>Pentapetalae</taxon>
        <taxon>rosids</taxon>
        <taxon>fabids</taxon>
        <taxon>Cucurbitales</taxon>
        <taxon>Cucurbitaceae</taxon>
        <taxon>Cucurbiteae</taxon>
        <taxon>Cucurbita</taxon>
    </lineage>
</organism>
<dbReference type="GO" id="GO:0006508">
    <property type="term" value="P:proteolysis"/>
    <property type="evidence" value="ECO:0007669"/>
    <property type="project" value="UniProtKB-KW"/>
</dbReference>
<dbReference type="AlphaFoldDB" id="A0AAV6M8L8"/>
<accession>A0AAV6M8L8</accession>
<evidence type="ECO:0000313" key="5">
    <source>
        <dbReference type="EMBL" id="KAG6577120.1"/>
    </source>
</evidence>
<dbReference type="GO" id="GO:0004190">
    <property type="term" value="F:aspartic-type endopeptidase activity"/>
    <property type="evidence" value="ECO:0007669"/>
    <property type="project" value="InterPro"/>
</dbReference>
<proteinExistence type="predicted"/>
<dbReference type="GO" id="GO:0005576">
    <property type="term" value="C:extracellular region"/>
    <property type="evidence" value="ECO:0007669"/>
    <property type="project" value="TreeGrafter"/>
</dbReference>
<keyword evidence="6" id="KW-1185">Reference proteome</keyword>
<evidence type="ECO:0000256" key="2">
    <source>
        <dbReference type="ARBA" id="ARBA00022801"/>
    </source>
</evidence>
<gene>
    <name evidence="5" type="ORF">SDJN03_24694</name>
</gene>
<dbReference type="InterPro" id="IPR032799">
    <property type="entry name" value="TAXi_C"/>
</dbReference>
<dbReference type="InterPro" id="IPR033121">
    <property type="entry name" value="PEPTIDASE_A1"/>
</dbReference>
<keyword evidence="1 5" id="KW-0645">Protease</keyword>
<evidence type="ECO:0000313" key="6">
    <source>
        <dbReference type="Proteomes" id="UP000685013"/>
    </source>
</evidence>
<dbReference type="PROSITE" id="PS00028">
    <property type="entry name" value="ZINC_FINGER_C2H2_1"/>
    <property type="match status" value="1"/>
</dbReference>
<dbReference type="InterPro" id="IPR001969">
    <property type="entry name" value="Aspartic_peptidase_AS"/>
</dbReference>
<dbReference type="EMBL" id="JAGKQH010000016">
    <property type="protein sequence ID" value="KAG6577120.1"/>
    <property type="molecule type" value="Genomic_DNA"/>
</dbReference>
<feature type="domain" description="Peptidase A1" evidence="4">
    <location>
        <begin position="1"/>
        <end position="128"/>
    </location>
</feature>
<reference evidence="5 6" key="1">
    <citation type="journal article" date="2021" name="Hortic Res">
        <title>The domestication of Cucurbita argyrosperma as revealed by the genome of its wild relative.</title>
        <authorList>
            <person name="Barrera-Redondo J."/>
            <person name="Sanchez-de la Vega G."/>
            <person name="Aguirre-Liguori J.A."/>
            <person name="Castellanos-Morales G."/>
            <person name="Gutierrez-Guerrero Y.T."/>
            <person name="Aguirre-Dugua X."/>
            <person name="Aguirre-Planter E."/>
            <person name="Tenaillon M.I."/>
            <person name="Lira-Saade R."/>
            <person name="Eguiarte L.E."/>
        </authorList>
    </citation>
    <scope>NUCLEOTIDE SEQUENCE [LARGE SCALE GENOMIC DNA]</scope>
    <source>
        <strain evidence="5">JBR-2021</strain>
    </source>
</reference>
<keyword evidence="2" id="KW-0378">Hydrolase</keyword>
<dbReference type="PROSITE" id="PS51767">
    <property type="entry name" value="PEPTIDASE_A1"/>
    <property type="match status" value="1"/>
</dbReference>
<evidence type="ECO:0000256" key="1">
    <source>
        <dbReference type="ARBA" id="ARBA00022670"/>
    </source>
</evidence>
<name>A0AAV6M8L8_9ROSI</name>
<protein>
    <submittedName>
        <fullName evidence="5">Aspartic protease</fullName>
    </submittedName>
</protein>